<comment type="caution">
    <text evidence="1">The sequence shown here is derived from an EMBL/GenBank/DDBJ whole genome shotgun (WGS) entry which is preliminary data.</text>
</comment>
<accession>A0AA35R2V8</accession>
<name>A0AA35R2V8_GEOBA</name>
<dbReference type="EMBL" id="CASHTH010000394">
    <property type="protein sequence ID" value="CAI8000230.1"/>
    <property type="molecule type" value="Genomic_DNA"/>
</dbReference>
<organism evidence="1 2">
    <name type="scientific">Geodia barretti</name>
    <name type="common">Barrett's horny sponge</name>
    <dbReference type="NCBI Taxonomy" id="519541"/>
    <lineage>
        <taxon>Eukaryota</taxon>
        <taxon>Metazoa</taxon>
        <taxon>Porifera</taxon>
        <taxon>Demospongiae</taxon>
        <taxon>Heteroscleromorpha</taxon>
        <taxon>Tetractinellida</taxon>
        <taxon>Astrophorina</taxon>
        <taxon>Geodiidae</taxon>
        <taxon>Geodia</taxon>
    </lineage>
</organism>
<evidence type="ECO:0000313" key="1">
    <source>
        <dbReference type="EMBL" id="CAI8000230.1"/>
    </source>
</evidence>
<reference evidence="1" key="1">
    <citation type="submission" date="2023-03" db="EMBL/GenBank/DDBJ databases">
        <authorList>
            <person name="Steffen K."/>
            <person name="Cardenas P."/>
        </authorList>
    </citation>
    <scope>NUCLEOTIDE SEQUENCE</scope>
</reference>
<evidence type="ECO:0000313" key="2">
    <source>
        <dbReference type="Proteomes" id="UP001174909"/>
    </source>
</evidence>
<proteinExistence type="predicted"/>
<protein>
    <submittedName>
        <fullName evidence="1">Uncharacterized protein</fullName>
    </submittedName>
</protein>
<dbReference type="Proteomes" id="UP001174909">
    <property type="component" value="Unassembled WGS sequence"/>
</dbReference>
<sequence>MLVLITYNCVAGIVKLSCWGTLVQCLALVTSASASMAPNPKWWLNLRPAPLVAKSSTVSMSMLEV</sequence>
<keyword evidence="2" id="KW-1185">Reference proteome</keyword>
<dbReference type="AlphaFoldDB" id="A0AA35R2V8"/>
<gene>
    <name evidence="1" type="ORF">GBAR_LOCUS2872</name>
</gene>